<organism evidence="1">
    <name type="scientific">uncultured marine virus</name>
    <dbReference type="NCBI Taxonomy" id="186617"/>
    <lineage>
        <taxon>Viruses</taxon>
        <taxon>environmental samples</taxon>
    </lineage>
</organism>
<sequence>MAASASDGKKYGCHQKGCRPGLLFCNPGQASRKLPAWMSSQRCLSPPPMSDPCALAQCGQLLHE</sequence>
<proteinExistence type="predicted"/>
<dbReference type="EMBL" id="KR029596">
    <property type="protein sequence ID" value="AKH47596.1"/>
    <property type="molecule type" value="Genomic_DNA"/>
</dbReference>
<name>A0A0F7L945_9VIRU</name>
<evidence type="ECO:0000313" key="1">
    <source>
        <dbReference type="EMBL" id="AKH47596.1"/>
    </source>
</evidence>
<reference evidence="1" key="1">
    <citation type="journal article" date="2015" name="Front. Microbiol.">
        <title>Combining genomic sequencing methods to explore viral diversity and reveal potential virus-host interactions.</title>
        <authorList>
            <person name="Chow C.E."/>
            <person name="Winget D.M."/>
            <person name="White R.A.III."/>
            <person name="Hallam S.J."/>
            <person name="Suttle C.A."/>
        </authorList>
    </citation>
    <scope>NUCLEOTIDE SEQUENCE</scope>
    <source>
        <strain evidence="1">Oxic1_1</strain>
    </source>
</reference>
<accession>A0A0F7L945</accession>
<protein>
    <submittedName>
        <fullName evidence="1">Uncharacterized protein</fullName>
    </submittedName>
</protein>
<reference evidence="1" key="2">
    <citation type="submission" date="2015-03" db="EMBL/GenBank/DDBJ databases">
        <authorList>
            <person name="Chow C.-E.T."/>
            <person name="Winget D.M."/>
            <person name="White R.A.III."/>
            <person name="Hallam S.J."/>
            <person name="Suttle C.A."/>
        </authorList>
    </citation>
    <scope>NUCLEOTIDE SEQUENCE</scope>
    <source>
        <strain evidence="1">Oxic1_1</strain>
    </source>
</reference>